<evidence type="ECO:0000313" key="3">
    <source>
        <dbReference type="EMBL" id="OZI37890.1"/>
    </source>
</evidence>
<keyword evidence="4" id="KW-1185">Reference proteome</keyword>
<dbReference type="SUPFAM" id="SSF53850">
    <property type="entry name" value="Periplasmic binding protein-like II"/>
    <property type="match status" value="1"/>
</dbReference>
<dbReference type="InterPro" id="IPR042100">
    <property type="entry name" value="Bug_dom1"/>
</dbReference>
<evidence type="ECO:0000313" key="4">
    <source>
        <dbReference type="Proteomes" id="UP000216020"/>
    </source>
</evidence>
<evidence type="ECO:0000256" key="1">
    <source>
        <dbReference type="ARBA" id="ARBA00006987"/>
    </source>
</evidence>
<dbReference type="EMBL" id="NEVM01000001">
    <property type="protein sequence ID" value="OZI37890.1"/>
    <property type="molecule type" value="Genomic_DNA"/>
</dbReference>
<comment type="similarity">
    <text evidence="1">Belongs to the UPF0065 (bug) family.</text>
</comment>
<dbReference type="Gene3D" id="3.40.190.10">
    <property type="entry name" value="Periplasmic binding protein-like II"/>
    <property type="match status" value="1"/>
</dbReference>
<feature type="chain" id="PRO_5012492409" description="MFS transporter" evidence="2">
    <location>
        <begin position="27"/>
        <end position="321"/>
    </location>
</feature>
<evidence type="ECO:0008006" key="5">
    <source>
        <dbReference type="Google" id="ProtNLM"/>
    </source>
</evidence>
<sequence length="321" mass="34538">MLSNLHRISRLLSVAVLGLAASVAHAAWPDKPITLIVPYPPGGNTDILGRLLATHLGNSLKQTVVVENRPGAGSMLGSYQVVRAAPDGYTFLLGSIANVLNQYFYKNPSFDMNKDLVPVAQLVNVPNYLAVGPKEKLRTVSDIIAYAKANPEKLSCANTGIGTSTYLSCEMLRTMTGIKIVNVPYKGGVAAMQDVMGGQANMVIANEALAYINDKRLIGVAVTSEHRSSLAPDLPPISDTVPGFDVNSWYGVFAPVGVPQDIIDRVSREASAMLKDKAVLERLKILGATPVGSSPKEFQAFVKSEMTKWGKETRKMDLKPE</sequence>
<keyword evidence="2" id="KW-0732">Signal</keyword>
<dbReference type="PIRSF" id="PIRSF017082">
    <property type="entry name" value="YflP"/>
    <property type="match status" value="1"/>
</dbReference>
<evidence type="ECO:0000256" key="2">
    <source>
        <dbReference type="SAM" id="SignalP"/>
    </source>
</evidence>
<name>A0A261SM82_9BORD</name>
<dbReference type="OrthoDB" id="8678477at2"/>
<comment type="caution">
    <text evidence="3">The sequence shown here is derived from an EMBL/GenBank/DDBJ whole genome shotgun (WGS) entry which is preliminary data.</text>
</comment>
<dbReference type="Pfam" id="PF03401">
    <property type="entry name" value="TctC"/>
    <property type="match status" value="1"/>
</dbReference>
<dbReference type="RefSeq" id="WP_094851990.1">
    <property type="nucleotide sequence ID" value="NZ_NEVM01000001.1"/>
</dbReference>
<accession>A0A261SM82</accession>
<gene>
    <name evidence="3" type="ORF">CAL29_05850</name>
</gene>
<dbReference type="PANTHER" id="PTHR42928">
    <property type="entry name" value="TRICARBOXYLATE-BINDING PROTEIN"/>
    <property type="match status" value="1"/>
</dbReference>
<dbReference type="CDD" id="cd13578">
    <property type="entry name" value="PBP2_Bug27"/>
    <property type="match status" value="1"/>
</dbReference>
<protein>
    <recommendedName>
        <fullName evidence="5">MFS transporter</fullName>
    </recommendedName>
</protein>
<dbReference type="InterPro" id="IPR005064">
    <property type="entry name" value="BUG"/>
</dbReference>
<organism evidence="3 4">
    <name type="scientific">Bordetella genomosp. 10</name>
    <dbReference type="NCBI Taxonomy" id="1416804"/>
    <lineage>
        <taxon>Bacteria</taxon>
        <taxon>Pseudomonadati</taxon>
        <taxon>Pseudomonadota</taxon>
        <taxon>Betaproteobacteria</taxon>
        <taxon>Burkholderiales</taxon>
        <taxon>Alcaligenaceae</taxon>
        <taxon>Bordetella</taxon>
    </lineage>
</organism>
<dbReference type="Gene3D" id="3.40.190.150">
    <property type="entry name" value="Bordetella uptake gene, domain 1"/>
    <property type="match status" value="1"/>
</dbReference>
<dbReference type="AlphaFoldDB" id="A0A261SM82"/>
<proteinExistence type="inferred from homology"/>
<dbReference type="Proteomes" id="UP000216020">
    <property type="component" value="Unassembled WGS sequence"/>
</dbReference>
<dbReference type="PANTHER" id="PTHR42928:SF5">
    <property type="entry name" value="BLR1237 PROTEIN"/>
    <property type="match status" value="1"/>
</dbReference>
<reference evidence="4" key="1">
    <citation type="submission" date="2017-05" db="EMBL/GenBank/DDBJ databases">
        <title>Complete and WGS of Bordetella genogroups.</title>
        <authorList>
            <person name="Spilker T."/>
            <person name="Lipuma J."/>
        </authorList>
    </citation>
    <scope>NUCLEOTIDE SEQUENCE [LARGE SCALE GENOMIC DNA]</scope>
    <source>
        <strain evidence="4">AU16122</strain>
    </source>
</reference>
<feature type="signal peptide" evidence="2">
    <location>
        <begin position="1"/>
        <end position="26"/>
    </location>
</feature>